<dbReference type="VEuPathDB" id="VectorBase:LOC119184691"/>
<sequence length="297" mass="32789">MSTDDDQQAAASAPTTAAPVCLGSFRQRDPPTFSGTNDKDVEDWLDEYDRVTPTESFRRNSKASKEVRLSPLQGKGRAQLKTGCKIQELRDCGSDYGVYSNTTRLAERGQEFEHDCKLYLKQIECSKKFGERCLENIARVVTMLALNAAEEDFEAACTEGNDRNQLYMSSIKCMNSVGSKLNVCIKNLYEGLQTAVTSAQREEIVYYSCCSYHSTVDCVEAALAECDEPDSPAREYITTVMDRVFGQVLGLVCGPYSRGSPNCQEQPPLPPLAANVARTPSLVELAIEVATSLRKKP</sequence>
<protein>
    <submittedName>
        <fullName evidence="2">Uncharacterized protein</fullName>
    </submittedName>
</protein>
<organism evidence="2 3">
    <name type="scientific">Rhipicephalus microplus</name>
    <name type="common">Cattle tick</name>
    <name type="synonym">Boophilus microplus</name>
    <dbReference type="NCBI Taxonomy" id="6941"/>
    <lineage>
        <taxon>Eukaryota</taxon>
        <taxon>Metazoa</taxon>
        <taxon>Ecdysozoa</taxon>
        <taxon>Arthropoda</taxon>
        <taxon>Chelicerata</taxon>
        <taxon>Arachnida</taxon>
        <taxon>Acari</taxon>
        <taxon>Parasitiformes</taxon>
        <taxon>Ixodida</taxon>
        <taxon>Ixodoidea</taxon>
        <taxon>Ixodidae</taxon>
        <taxon>Rhipicephalinae</taxon>
        <taxon>Rhipicephalus</taxon>
        <taxon>Boophilus</taxon>
    </lineage>
</organism>
<accession>A0A9J6D0Z3</accession>
<feature type="region of interest" description="Disordered" evidence="1">
    <location>
        <begin position="1"/>
        <end position="40"/>
    </location>
</feature>
<feature type="compositionally biased region" description="Low complexity" evidence="1">
    <location>
        <begin position="8"/>
        <end position="19"/>
    </location>
</feature>
<evidence type="ECO:0000256" key="1">
    <source>
        <dbReference type="SAM" id="MobiDB-lite"/>
    </source>
</evidence>
<keyword evidence="3" id="KW-1185">Reference proteome</keyword>
<dbReference type="AlphaFoldDB" id="A0A9J6D0Z3"/>
<dbReference type="PANTHER" id="PTHR33964">
    <property type="entry name" value="RE45066P-RELATED"/>
    <property type="match status" value="1"/>
</dbReference>
<dbReference type="Proteomes" id="UP000821866">
    <property type="component" value="Unassembled WGS sequence"/>
</dbReference>
<name>A0A9J6D0Z3_RHIMP</name>
<proteinExistence type="predicted"/>
<dbReference type="PANTHER" id="PTHR33964:SF1">
    <property type="entry name" value="RE45066P"/>
    <property type="match status" value="1"/>
</dbReference>
<gene>
    <name evidence="2" type="ORF">HPB51_027146</name>
</gene>
<comment type="caution">
    <text evidence="2">The sequence shown here is derived from an EMBL/GenBank/DDBJ whole genome shotgun (WGS) entry which is preliminary data.</text>
</comment>
<reference evidence="2" key="1">
    <citation type="journal article" date="2020" name="Cell">
        <title>Large-Scale Comparative Analyses of Tick Genomes Elucidate Their Genetic Diversity and Vector Capacities.</title>
        <authorList>
            <consortium name="Tick Genome and Microbiome Consortium (TIGMIC)"/>
            <person name="Jia N."/>
            <person name="Wang J."/>
            <person name="Shi W."/>
            <person name="Du L."/>
            <person name="Sun Y."/>
            <person name="Zhan W."/>
            <person name="Jiang J.F."/>
            <person name="Wang Q."/>
            <person name="Zhang B."/>
            <person name="Ji P."/>
            <person name="Bell-Sakyi L."/>
            <person name="Cui X.M."/>
            <person name="Yuan T.T."/>
            <person name="Jiang B.G."/>
            <person name="Yang W.F."/>
            <person name="Lam T.T."/>
            <person name="Chang Q.C."/>
            <person name="Ding S.J."/>
            <person name="Wang X.J."/>
            <person name="Zhu J.G."/>
            <person name="Ruan X.D."/>
            <person name="Zhao L."/>
            <person name="Wei J.T."/>
            <person name="Ye R.Z."/>
            <person name="Que T.C."/>
            <person name="Du C.H."/>
            <person name="Zhou Y.H."/>
            <person name="Cheng J.X."/>
            <person name="Dai P.F."/>
            <person name="Guo W.B."/>
            <person name="Han X.H."/>
            <person name="Huang E.J."/>
            <person name="Li L.F."/>
            <person name="Wei W."/>
            <person name="Gao Y.C."/>
            <person name="Liu J.Z."/>
            <person name="Shao H.Z."/>
            <person name="Wang X."/>
            <person name="Wang C.C."/>
            <person name="Yang T.C."/>
            <person name="Huo Q.B."/>
            <person name="Li W."/>
            <person name="Chen H.Y."/>
            <person name="Chen S.E."/>
            <person name="Zhou L.G."/>
            <person name="Ni X.B."/>
            <person name="Tian J.H."/>
            <person name="Sheng Y."/>
            <person name="Liu T."/>
            <person name="Pan Y.S."/>
            <person name="Xia L.Y."/>
            <person name="Li J."/>
            <person name="Zhao F."/>
            <person name="Cao W.C."/>
        </authorList>
    </citation>
    <scope>NUCLEOTIDE SEQUENCE</scope>
    <source>
        <strain evidence="2">Rmic-2018</strain>
    </source>
</reference>
<reference evidence="2" key="2">
    <citation type="submission" date="2021-09" db="EMBL/GenBank/DDBJ databases">
        <authorList>
            <person name="Jia N."/>
            <person name="Wang J."/>
            <person name="Shi W."/>
            <person name="Du L."/>
            <person name="Sun Y."/>
            <person name="Zhan W."/>
            <person name="Jiang J."/>
            <person name="Wang Q."/>
            <person name="Zhang B."/>
            <person name="Ji P."/>
            <person name="Sakyi L.B."/>
            <person name="Cui X."/>
            <person name="Yuan T."/>
            <person name="Jiang B."/>
            <person name="Yang W."/>
            <person name="Lam T.T.-Y."/>
            <person name="Chang Q."/>
            <person name="Ding S."/>
            <person name="Wang X."/>
            <person name="Zhu J."/>
            <person name="Ruan X."/>
            <person name="Zhao L."/>
            <person name="Wei J."/>
            <person name="Que T."/>
            <person name="Du C."/>
            <person name="Cheng J."/>
            <person name="Dai P."/>
            <person name="Han X."/>
            <person name="Huang E."/>
            <person name="Gao Y."/>
            <person name="Liu J."/>
            <person name="Shao H."/>
            <person name="Ye R."/>
            <person name="Li L."/>
            <person name="Wei W."/>
            <person name="Wang X."/>
            <person name="Wang C."/>
            <person name="Huo Q."/>
            <person name="Li W."/>
            <person name="Guo W."/>
            <person name="Chen H."/>
            <person name="Chen S."/>
            <person name="Zhou L."/>
            <person name="Zhou L."/>
            <person name="Ni X."/>
            <person name="Tian J."/>
            <person name="Zhou Y."/>
            <person name="Sheng Y."/>
            <person name="Liu T."/>
            <person name="Pan Y."/>
            <person name="Xia L."/>
            <person name="Li J."/>
            <person name="Zhao F."/>
            <person name="Cao W."/>
        </authorList>
    </citation>
    <scope>NUCLEOTIDE SEQUENCE</scope>
    <source>
        <strain evidence="2">Rmic-2018</strain>
        <tissue evidence="2">Larvae</tissue>
    </source>
</reference>
<evidence type="ECO:0000313" key="3">
    <source>
        <dbReference type="Proteomes" id="UP000821866"/>
    </source>
</evidence>
<dbReference type="EMBL" id="JABSTU010003805">
    <property type="protein sequence ID" value="KAH7964613.1"/>
    <property type="molecule type" value="Genomic_DNA"/>
</dbReference>
<evidence type="ECO:0000313" key="2">
    <source>
        <dbReference type="EMBL" id="KAH7964613.1"/>
    </source>
</evidence>